<keyword evidence="5" id="KW-1185">Reference proteome</keyword>
<feature type="region of interest" description="Disordered" evidence="2">
    <location>
        <begin position="65"/>
        <end position="98"/>
    </location>
</feature>
<feature type="domain" description="Xylanolytic transcriptional activator regulatory" evidence="3">
    <location>
        <begin position="260"/>
        <end position="333"/>
    </location>
</feature>
<evidence type="ECO:0000313" key="4">
    <source>
        <dbReference type="EMBL" id="KAJ5202893.1"/>
    </source>
</evidence>
<dbReference type="AlphaFoldDB" id="A0A9W9SYK4"/>
<comment type="caution">
    <text evidence="4">The sequence shown here is derived from an EMBL/GenBank/DDBJ whole genome shotgun (WGS) entry which is preliminary data.</text>
</comment>
<dbReference type="PANTHER" id="PTHR47654:SF3">
    <property type="entry name" value="ZN(II)2CYS6 TRANSCRIPTION FACTOR (EUROFUNG)"/>
    <property type="match status" value="1"/>
</dbReference>
<dbReference type="Pfam" id="PF04082">
    <property type="entry name" value="Fungal_trans"/>
    <property type="match status" value="1"/>
</dbReference>
<dbReference type="GO" id="GO:0003677">
    <property type="term" value="F:DNA binding"/>
    <property type="evidence" value="ECO:0007669"/>
    <property type="project" value="InterPro"/>
</dbReference>
<sequence>MEDLEVGVHVLPGLATLVDDANGSVTAAGQFALNANPKIQQFYEALLRDISLGVSAAVAKQIARALKNPSPSPTRNGRPDSPSSALSSSLGSLGDIDSVNEDLNMSEESRATGYMGKNSDVAWIQRLVSEITKQGNDGAASGSPRQYQLPVDSSIASMNYHLDHQRLFEPKVTDNFSLPPKALADQKWLAVLNMVLAIGSRIQRLSQQNSQSNDAEVFFARAKFLNISENVLYDRADLQQVQAEVLMAFYLLTLSQINRSWKMIGIATRSGIALGLNLRITNKKFDSESNAARTRLWWSIFYLEHILSIMTGRVSCIGDGSCPVGPPQPLNNSECSVPHLEPSPSIYFFHLVDLSFITQAITNRVYSTGILRHSWSQVESRIDLYGKKMDQWVSGLHPYFAFEGNQSDLFPGSKSYCQVSLALHYYGARIVLNRPCLTRPDIDQASGIRFSRSLFGNNSALACIRASLALLNVLPNRPDTDWGRFVATRWCFLHFLMQATTVLLLQTSIGPVPVKTKKDTTTEICAGAPGTTESPDIIIAAVKKALRWLHCLGGTDEASRRAFELCNSCIRRIALSKGLDLAGVPLTPVPFRMPSDVHYPQQQRGLSGETSRLPSQQQNQGSHSQKSPQQIDTYDEGGDEILFHESDETQTSFGSLQNPFAVLDTDTDMSELISHSTEATFEGILLTMMGSNV</sequence>
<reference evidence="4" key="2">
    <citation type="journal article" date="2023" name="IMA Fungus">
        <title>Comparative genomic study of the Penicillium genus elucidates a diverse pangenome and 15 lateral gene transfer events.</title>
        <authorList>
            <person name="Petersen C."/>
            <person name="Sorensen T."/>
            <person name="Nielsen M.R."/>
            <person name="Sondergaard T.E."/>
            <person name="Sorensen J.L."/>
            <person name="Fitzpatrick D.A."/>
            <person name="Frisvad J.C."/>
            <person name="Nielsen K.L."/>
        </authorList>
    </citation>
    <scope>NUCLEOTIDE SEQUENCE</scope>
    <source>
        <strain evidence="4">IBT 20477</strain>
    </source>
</reference>
<evidence type="ECO:0000313" key="5">
    <source>
        <dbReference type="Proteomes" id="UP001150942"/>
    </source>
</evidence>
<dbReference type="InterPro" id="IPR007219">
    <property type="entry name" value="XnlR_reg_dom"/>
</dbReference>
<dbReference type="GO" id="GO:0008270">
    <property type="term" value="F:zinc ion binding"/>
    <property type="evidence" value="ECO:0007669"/>
    <property type="project" value="InterPro"/>
</dbReference>
<dbReference type="EMBL" id="JAPQKQ010000003">
    <property type="protein sequence ID" value="KAJ5202893.1"/>
    <property type="molecule type" value="Genomic_DNA"/>
</dbReference>
<name>A0A9W9SYK4_9EURO</name>
<evidence type="ECO:0000256" key="2">
    <source>
        <dbReference type="SAM" id="MobiDB-lite"/>
    </source>
</evidence>
<keyword evidence="1" id="KW-0539">Nucleus</keyword>
<dbReference type="Proteomes" id="UP001150942">
    <property type="component" value="Unassembled WGS sequence"/>
</dbReference>
<evidence type="ECO:0000256" key="1">
    <source>
        <dbReference type="ARBA" id="ARBA00023242"/>
    </source>
</evidence>
<evidence type="ECO:0000259" key="3">
    <source>
        <dbReference type="SMART" id="SM00906"/>
    </source>
</evidence>
<organism evidence="4 5">
    <name type="scientific">Penicillium cf. viridicatum</name>
    <dbReference type="NCBI Taxonomy" id="2972119"/>
    <lineage>
        <taxon>Eukaryota</taxon>
        <taxon>Fungi</taxon>
        <taxon>Dikarya</taxon>
        <taxon>Ascomycota</taxon>
        <taxon>Pezizomycotina</taxon>
        <taxon>Eurotiomycetes</taxon>
        <taxon>Eurotiomycetidae</taxon>
        <taxon>Eurotiales</taxon>
        <taxon>Aspergillaceae</taxon>
        <taxon>Penicillium</taxon>
    </lineage>
</organism>
<proteinExistence type="predicted"/>
<feature type="compositionally biased region" description="Low complexity" evidence="2">
    <location>
        <begin position="79"/>
        <end position="97"/>
    </location>
</feature>
<dbReference type="SMART" id="SM00906">
    <property type="entry name" value="Fungal_trans"/>
    <property type="match status" value="1"/>
</dbReference>
<dbReference type="PANTHER" id="PTHR47654">
    <property type="entry name" value="ZN(II)2CYS6 TRANSCRIPTION FACTOR (EUROFUNG)-RELATED"/>
    <property type="match status" value="1"/>
</dbReference>
<dbReference type="GO" id="GO:0006351">
    <property type="term" value="P:DNA-templated transcription"/>
    <property type="evidence" value="ECO:0007669"/>
    <property type="project" value="InterPro"/>
</dbReference>
<dbReference type="OrthoDB" id="5296287at2759"/>
<accession>A0A9W9SYK4</accession>
<feature type="compositionally biased region" description="Polar residues" evidence="2">
    <location>
        <begin position="600"/>
        <end position="632"/>
    </location>
</feature>
<protein>
    <recommendedName>
        <fullName evidence="3">Xylanolytic transcriptional activator regulatory domain-containing protein</fullName>
    </recommendedName>
</protein>
<dbReference type="InterPro" id="IPR053230">
    <property type="entry name" value="Trans_reg_galc"/>
</dbReference>
<reference evidence="4" key="1">
    <citation type="submission" date="2022-11" db="EMBL/GenBank/DDBJ databases">
        <authorList>
            <person name="Petersen C."/>
        </authorList>
    </citation>
    <scope>NUCLEOTIDE SEQUENCE</scope>
    <source>
        <strain evidence="4">IBT 20477</strain>
    </source>
</reference>
<gene>
    <name evidence="4" type="ORF">N7449_004972</name>
</gene>
<feature type="region of interest" description="Disordered" evidence="2">
    <location>
        <begin position="593"/>
        <end position="634"/>
    </location>
</feature>
<dbReference type="CDD" id="cd12148">
    <property type="entry name" value="fungal_TF_MHR"/>
    <property type="match status" value="1"/>
</dbReference>